<evidence type="ECO:0000256" key="5">
    <source>
        <dbReference type="SAM" id="Coils"/>
    </source>
</evidence>
<evidence type="ECO:0000256" key="1">
    <source>
        <dbReference type="ARBA" id="ARBA00007796"/>
    </source>
</evidence>
<keyword evidence="3 5" id="KW-0175">Coiled coil</keyword>
<dbReference type="PANTHER" id="PTHR19423">
    <property type="entry name" value="SH3 DOMAIN-BINDING PROTEIN 5"/>
    <property type="match status" value="1"/>
</dbReference>
<dbReference type="AlphaFoldDB" id="A0A6L2Q1I3"/>
<feature type="compositionally biased region" description="Basic and acidic residues" evidence="6">
    <location>
        <begin position="674"/>
        <end position="696"/>
    </location>
</feature>
<feature type="region of interest" description="Disordered" evidence="6">
    <location>
        <begin position="426"/>
        <end position="458"/>
    </location>
</feature>
<evidence type="ECO:0000313" key="8">
    <source>
        <dbReference type="Proteomes" id="UP000502823"/>
    </source>
</evidence>
<dbReference type="Pfam" id="PF05276">
    <property type="entry name" value="SH3BP5"/>
    <property type="match status" value="1"/>
</dbReference>
<evidence type="ECO:0000256" key="3">
    <source>
        <dbReference type="ARBA" id="ARBA00023054"/>
    </source>
</evidence>
<dbReference type="Proteomes" id="UP000502823">
    <property type="component" value="Unassembled WGS sequence"/>
</dbReference>
<feature type="region of interest" description="Disordered" evidence="6">
    <location>
        <begin position="674"/>
        <end position="710"/>
    </location>
</feature>
<feature type="region of interest" description="Disordered" evidence="6">
    <location>
        <begin position="243"/>
        <end position="342"/>
    </location>
</feature>
<protein>
    <recommendedName>
        <fullName evidence="4">SH3 domain-binding protein 5-like</fullName>
    </recommendedName>
</protein>
<dbReference type="InterPro" id="IPR007940">
    <property type="entry name" value="SH3BP5"/>
</dbReference>
<evidence type="ECO:0000313" key="7">
    <source>
        <dbReference type="EMBL" id="GFG38741.1"/>
    </source>
</evidence>
<sequence length="804" mass="88468">MAAANVADDIELERLNTATDDINKLEVDLDEARAAFRQLLCESTVRIDSLAKKLGACVDRARPYYEARMKAKEALQETQQAAVKFERANSAHAAAKEMVYLAEEGLSTEGRTFDHAWQEMLNHATMRASPEYCKERTLSELEHRRTSQSYHRCEMRVQQLQKELKRAIAKSSLNARRSLLQINSLAYQHQLQLLPYFEMKAQFNQLLEDQKKRVKSLEQQVGQAKMSYAEALRNLEQISDEIHRTRKYERETARGGDPLGARGAGVGAESPLPLTASSPDTNNVEPPSCKVSPPGLSSSSLPDTDVWSDSTGTGPPDSDSGEEFLRLPEKLGPNASPGVSKADKETVVSQTSEYLGLSGLSGGRGMTVESSSSSQQMAELAIRSQNTLQSVSTSPRHYTAKKPGLSIMETSFVDQSQVPARMGISQFSQQGDGHTDDGSGFETDDMNSSVESPLIPRDNSNDQIWTEISLVDSPEELVQTFAKMGSVASRHIDRDYIQYSSLIDQTTAATVQDDSASKFESSGFTSVLKNPFLPAASLPERTFQQLSPKLIKKMRKTSHNDSTARQVPKNGQTCPETSKTYEECPLLSENSDGQVTNTRDKTAGGRLVTKAKLDSSLSGWISRSVASAETNGQNQGNLNRRQSLDTLLWSGPTTERVKELLSHGMMMLNISSLTERRASEPRAVPDKLEQDNKTTAEGKGSSVTKKVPSPLEKSLTYLNAEDDSTSDSESLTSVEMLTDDQISSLMLDQEIQDACEEVLGTPISEISPLIHDMKRCDEQQLQQTPQHHKNVAMPANAGLETNTD</sequence>
<dbReference type="GO" id="GO:0035556">
    <property type="term" value="P:intracellular signal transduction"/>
    <property type="evidence" value="ECO:0007669"/>
    <property type="project" value="InterPro"/>
</dbReference>
<feature type="compositionally biased region" description="Polar residues" evidence="6">
    <location>
        <begin position="560"/>
        <end position="578"/>
    </location>
</feature>
<feature type="compositionally biased region" description="Basic and acidic residues" evidence="6">
    <location>
        <begin position="243"/>
        <end position="254"/>
    </location>
</feature>
<dbReference type="GO" id="GO:0005737">
    <property type="term" value="C:cytoplasm"/>
    <property type="evidence" value="ECO:0007669"/>
    <property type="project" value="TreeGrafter"/>
</dbReference>
<dbReference type="EMBL" id="BLKM01000810">
    <property type="protein sequence ID" value="GFG38741.1"/>
    <property type="molecule type" value="Genomic_DNA"/>
</dbReference>
<proteinExistence type="inferred from homology"/>
<evidence type="ECO:0000256" key="2">
    <source>
        <dbReference type="ARBA" id="ARBA00022658"/>
    </source>
</evidence>
<dbReference type="InParanoid" id="A0A6L2Q1I3"/>
<dbReference type="FunCoup" id="A0A6L2Q1I3">
    <property type="interactions" value="184"/>
</dbReference>
<reference evidence="8" key="1">
    <citation type="submission" date="2020-01" db="EMBL/GenBank/DDBJ databases">
        <title>Draft genome sequence of the Termite Coptotermes fromosanus.</title>
        <authorList>
            <person name="Itakura S."/>
            <person name="Yosikawa Y."/>
            <person name="Umezawa K."/>
        </authorList>
    </citation>
    <scope>NUCLEOTIDE SEQUENCE [LARGE SCALE GENOMIC DNA]</scope>
</reference>
<comment type="similarity">
    <text evidence="1">Belongs to the SH3BP5 family.</text>
</comment>
<keyword evidence="2" id="KW-0344">Guanine-nucleotide releasing factor</keyword>
<keyword evidence="8" id="KW-1185">Reference proteome</keyword>
<organism evidence="7 8">
    <name type="scientific">Coptotermes formosanus</name>
    <name type="common">Formosan subterranean termite</name>
    <dbReference type="NCBI Taxonomy" id="36987"/>
    <lineage>
        <taxon>Eukaryota</taxon>
        <taxon>Metazoa</taxon>
        <taxon>Ecdysozoa</taxon>
        <taxon>Arthropoda</taxon>
        <taxon>Hexapoda</taxon>
        <taxon>Insecta</taxon>
        <taxon>Pterygota</taxon>
        <taxon>Neoptera</taxon>
        <taxon>Polyneoptera</taxon>
        <taxon>Dictyoptera</taxon>
        <taxon>Blattodea</taxon>
        <taxon>Blattoidea</taxon>
        <taxon>Termitoidae</taxon>
        <taxon>Rhinotermitidae</taxon>
        <taxon>Coptotermes</taxon>
    </lineage>
</organism>
<dbReference type="GO" id="GO:0004860">
    <property type="term" value="F:protein kinase inhibitor activity"/>
    <property type="evidence" value="ECO:0007669"/>
    <property type="project" value="TreeGrafter"/>
</dbReference>
<accession>A0A6L2Q1I3</accession>
<feature type="compositionally biased region" description="Polar residues" evidence="6">
    <location>
        <begin position="275"/>
        <end position="285"/>
    </location>
</feature>
<dbReference type="GO" id="GO:0005085">
    <property type="term" value="F:guanyl-nucleotide exchange factor activity"/>
    <property type="evidence" value="ECO:0007669"/>
    <property type="project" value="UniProtKB-KW"/>
</dbReference>
<dbReference type="PANTHER" id="PTHR19423:SF8">
    <property type="entry name" value="SH3 DOMAIN-BINDING PROTEIN 5-LIKE"/>
    <property type="match status" value="1"/>
</dbReference>
<feature type="region of interest" description="Disordered" evidence="6">
    <location>
        <begin position="779"/>
        <end position="804"/>
    </location>
</feature>
<name>A0A6L2Q1I3_COPFO</name>
<dbReference type="OrthoDB" id="446789at2759"/>
<feature type="coiled-coil region" evidence="5">
    <location>
        <begin position="15"/>
        <end position="42"/>
    </location>
</feature>
<evidence type="ECO:0000256" key="6">
    <source>
        <dbReference type="SAM" id="MobiDB-lite"/>
    </source>
</evidence>
<feature type="region of interest" description="Disordered" evidence="6">
    <location>
        <begin position="557"/>
        <end position="581"/>
    </location>
</feature>
<feature type="compositionally biased region" description="Low complexity" evidence="6">
    <location>
        <begin position="292"/>
        <end position="302"/>
    </location>
</feature>
<feature type="coiled-coil region" evidence="5">
    <location>
        <begin position="200"/>
        <end position="234"/>
    </location>
</feature>
<gene>
    <name evidence="7" type="ORF">Cfor_02771</name>
</gene>
<evidence type="ECO:0000256" key="4">
    <source>
        <dbReference type="ARBA" id="ARBA00040366"/>
    </source>
</evidence>
<comment type="caution">
    <text evidence="7">The sequence shown here is derived from an EMBL/GenBank/DDBJ whole genome shotgun (WGS) entry which is preliminary data.</text>
</comment>